<protein>
    <submittedName>
        <fullName evidence="1">Uncharacterized protein</fullName>
    </submittedName>
</protein>
<accession>A0A0E9VHC5</accession>
<reference evidence="1" key="2">
    <citation type="journal article" date="2015" name="Fish Shellfish Immunol.">
        <title>Early steps in the European eel (Anguilla anguilla)-Vibrio vulnificus interaction in the gills: Role of the RtxA13 toxin.</title>
        <authorList>
            <person name="Callol A."/>
            <person name="Pajuelo D."/>
            <person name="Ebbesson L."/>
            <person name="Teles M."/>
            <person name="MacKenzie S."/>
            <person name="Amaro C."/>
        </authorList>
    </citation>
    <scope>NUCLEOTIDE SEQUENCE</scope>
</reference>
<sequence>MIITLDLFANSHSPVWHALHAYCILP</sequence>
<evidence type="ECO:0000313" key="1">
    <source>
        <dbReference type="EMBL" id="JAH76623.1"/>
    </source>
</evidence>
<proteinExistence type="predicted"/>
<dbReference type="AlphaFoldDB" id="A0A0E9VHC5"/>
<reference evidence="1" key="1">
    <citation type="submission" date="2014-11" db="EMBL/GenBank/DDBJ databases">
        <authorList>
            <person name="Amaro Gonzalez C."/>
        </authorList>
    </citation>
    <scope>NUCLEOTIDE SEQUENCE</scope>
</reference>
<dbReference type="EMBL" id="GBXM01031954">
    <property type="protein sequence ID" value="JAH76623.1"/>
    <property type="molecule type" value="Transcribed_RNA"/>
</dbReference>
<name>A0A0E9VHC5_ANGAN</name>
<organism evidence="1">
    <name type="scientific">Anguilla anguilla</name>
    <name type="common">European freshwater eel</name>
    <name type="synonym">Muraena anguilla</name>
    <dbReference type="NCBI Taxonomy" id="7936"/>
    <lineage>
        <taxon>Eukaryota</taxon>
        <taxon>Metazoa</taxon>
        <taxon>Chordata</taxon>
        <taxon>Craniata</taxon>
        <taxon>Vertebrata</taxon>
        <taxon>Euteleostomi</taxon>
        <taxon>Actinopterygii</taxon>
        <taxon>Neopterygii</taxon>
        <taxon>Teleostei</taxon>
        <taxon>Anguilliformes</taxon>
        <taxon>Anguillidae</taxon>
        <taxon>Anguilla</taxon>
    </lineage>
</organism>